<keyword evidence="3" id="KW-1185">Reference proteome</keyword>
<dbReference type="RefSeq" id="WP_330973494.1">
    <property type="nucleotide sequence ID" value="NZ_JAZGLY010000001.1"/>
</dbReference>
<dbReference type="EMBL" id="JAZGLY010000001">
    <property type="protein sequence ID" value="MEE6186091.1"/>
    <property type="molecule type" value="Genomic_DNA"/>
</dbReference>
<sequence length="422" mass="48140">MRNIKLALLLVVFLLSLSVRSQVRPDSIVLKPATEVSRMDSLRIVNFSPFFSLHVDSSLSYKFLINKDPKKYYWFLKEAPVGFKMDKDNGVLSFKSNKSLFLAGRLKYDQEYPVKIGVQSLSNPLDRLDTTVRVIFYSTDVVYPRIKPSVVSPVTIVEGDRLSFSVLCENGNFPIDKILVSSDVSIGNFKLPKTCDDYFEWVPGYDFVTDQDPKGERVVNLEFIGSTNFNYADTARVKVIVKNGLNYDIATKEYNDALNNLKTWILRYKYTFLQLDKRLRKTKNWRSGFDITTATTTLTGTVLATTAGENKSKQNTGKILPSIGVVAMPVKEAAAPQRTTEQNQATLLRTNIKRLDYILTENQLSGDRDPLILVKTETLKKELRQSQTQLAEVPTEMSENLSEKQLNEYFDDPKVQKKYRLR</sequence>
<evidence type="ECO:0000313" key="3">
    <source>
        <dbReference type="Proteomes" id="UP001357452"/>
    </source>
</evidence>
<proteinExistence type="predicted"/>
<comment type="caution">
    <text evidence="2">The sequence shown here is derived from an EMBL/GenBank/DDBJ whole genome shotgun (WGS) entry which is preliminary data.</text>
</comment>
<evidence type="ECO:0000313" key="2">
    <source>
        <dbReference type="EMBL" id="MEE6186091.1"/>
    </source>
</evidence>
<evidence type="ECO:0000256" key="1">
    <source>
        <dbReference type="SAM" id="MobiDB-lite"/>
    </source>
</evidence>
<dbReference type="Proteomes" id="UP001357452">
    <property type="component" value="Unassembled WGS sequence"/>
</dbReference>
<reference evidence="2 3" key="1">
    <citation type="submission" date="2024-01" db="EMBL/GenBank/DDBJ databases">
        <title>Niabella digestum sp. nov., isolated from waste digestion system.</title>
        <authorList>
            <person name="Zhang L."/>
        </authorList>
    </citation>
    <scope>NUCLEOTIDE SEQUENCE [LARGE SCALE GENOMIC DNA]</scope>
    <source>
        <strain evidence="2 3">A18</strain>
    </source>
</reference>
<accession>A0ABU7RDT4</accession>
<gene>
    <name evidence="2" type="ORF">V2H41_02270</name>
</gene>
<protein>
    <submittedName>
        <fullName evidence="2">Uncharacterized protein</fullName>
    </submittedName>
</protein>
<name>A0ABU7RDT4_9BACT</name>
<feature type="region of interest" description="Disordered" evidence="1">
    <location>
        <begin position="386"/>
        <end position="409"/>
    </location>
</feature>
<organism evidence="2 3">
    <name type="scientific">Niabella digestorum</name>
    <dbReference type="NCBI Taxonomy" id="3117701"/>
    <lineage>
        <taxon>Bacteria</taxon>
        <taxon>Pseudomonadati</taxon>
        <taxon>Bacteroidota</taxon>
        <taxon>Chitinophagia</taxon>
        <taxon>Chitinophagales</taxon>
        <taxon>Chitinophagaceae</taxon>
        <taxon>Niabella</taxon>
    </lineage>
</organism>